<dbReference type="PIRSF" id="PIRSF028099">
    <property type="entry name" value="DUF1111"/>
    <property type="match status" value="1"/>
</dbReference>
<dbReference type="Proteomes" id="UP000326729">
    <property type="component" value="Unassembled WGS sequence"/>
</dbReference>
<dbReference type="RefSeq" id="WP_150718802.1">
    <property type="nucleotide sequence ID" value="NZ_CABVGY010000041.1"/>
</dbReference>
<evidence type="ECO:0000256" key="4">
    <source>
        <dbReference type="PROSITE-ProRule" id="PRU00433"/>
    </source>
</evidence>
<accession>A0A5E6XDY7</accession>
<protein>
    <recommendedName>
        <fullName evidence="6">Cytochrome c domain-containing protein</fullName>
    </recommendedName>
</protein>
<evidence type="ECO:0000256" key="1">
    <source>
        <dbReference type="ARBA" id="ARBA00022617"/>
    </source>
</evidence>
<dbReference type="PROSITE" id="PS51257">
    <property type="entry name" value="PROKAR_LIPOPROTEIN"/>
    <property type="match status" value="1"/>
</dbReference>
<organism evidence="7 8">
    <name type="scientific">Pseudomonas fluorescens</name>
    <dbReference type="NCBI Taxonomy" id="294"/>
    <lineage>
        <taxon>Bacteria</taxon>
        <taxon>Pseudomonadati</taxon>
        <taxon>Pseudomonadota</taxon>
        <taxon>Gammaproteobacteria</taxon>
        <taxon>Pseudomonadales</taxon>
        <taxon>Pseudomonadaceae</taxon>
        <taxon>Pseudomonas</taxon>
    </lineage>
</organism>
<dbReference type="PROSITE" id="PS51007">
    <property type="entry name" value="CYTC"/>
    <property type="match status" value="1"/>
</dbReference>
<evidence type="ECO:0000256" key="2">
    <source>
        <dbReference type="ARBA" id="ARBA00022723"/>
    </source>
</evidence>
<evidence type="ECO:0000256" key="3">
    <source>
        <dbReference type="ARBA" id="ARBA00023004"/>
    </source>
</evidence>
<gene>
    <name evidence="7" type="ORF">PS659_05322</name>
</gene>
<dbReference type="EMBL" id="CABVGY010000041">
    <property type="protein sequence ID" value="VVN38909.1"/>
    <property type="molecule type" value="Genomic_DNA"/>
</dbReference>
<dbReference type="GO" id="GO:0009055">
    <property type="term" value="F:electron transfer activity"/>
    <property type="evidence" value="ECO:0007669"/>
    <property type="project" value="InterPro"/>
</dbReference>
<dbReference type="AlphaFoldDB" id="A0A5E6XDY7"/>
<dbReference type="Pfam" id="PF06537">
    <property type="entry name" value="DHOR"/>
    <property type="match status" value="1"/>
</dbReference>
<dbReference type="GO" id="GO:0020037">
    <property type="term" value="F:heme binding"/>
    <property type="evidence" value="ECO:0007669"/>
    <property type="project" value="InterPro"/>
</dbReference>
<evidence type="ECO:0000256" key="5">
    <source>
        <dbReference type="SAM" id="SignalP"/>
    </source>
</evidence>
<evidence type="ECO:0000313" key="8">
    <source>
        <dbReference type="Proteomes" id="UP000326729"/>
    </source>
</evidence>
<sequence length="475" mass="50962" precursor="true">MPPLPLRLSALFLALGLSACDDAPKFTQAEPGEARSGGSATVRKTDQNAFSMPSANLPPSRRVDFSVGNSFFRSPWVIAPSTTTARDGLGPLFNTNACQGCHIKDGRGHPPTADDVNAVSMLVRLSIPDAPAYAKVIEQLGVVPEPVYGGQFQDMAVPGVAPEGKVRVDYTAVPVRFKDGTEVELRKPNLNITQLGYGPMHPDTRFSARVAPPMIGLGLLEAIPDEAILANAEAQAKANDGITGRPNQVWDDAQQKTVLGRFGWKAGQPNLNQQNVHAFSGDMGLTTSLRPMDDCTDAQTACKQAPSGIGPDGEPEVSDNILRLVLFYSRNLAVPARRDINAPAVLAGKTLFYQAGCQTCHTPKYTTAANAAEPELANQVIRPYSDLLLHDMGDGLADNRTEFQASGRQWRTPPLWGIGLTQAVSGHTQFLHDGRARNLLEAVLWHGGEATAAQQQVLSFNAEQRSALLAFLNSL</sequence>
<keyword evidence="2 4" id="KW-0479">Metal-binding</keyword>
<dbReference type="GO" id="GO:0046872">
    <property type="term" value="F:metal ion binding"/>
    <property type="evidence" value="ECO:0007669"/>
    <property type="project" value="UniProtKB-KW"/>
</dbReference>
<dbReference type="PANTHER" id="PTHR30600">
    <property type="entry name" value="CYTOCHROME C PEROXIDASE-RELATED"/>
    <property type="match status" value="1"/>
</dbReference>
<dbReference type="OrthoDB" id="9805202at2"/>
<dbReference type="SUPFAM" id="SSF46626">
    <property type="entry name" value="Cytochrome c"/>
    <property type="match status" value="1"/>
</dbReference>
<dbReference type="InterPro" id="IPR036909">
    <property type="entry name" value="Cyt_c-like_dom_sf"/>
</dbReference>
<feature type="signal peptide" evidence="5">
    <location>
        <begin position="1"/>
        <end position="19"/>
    </location>
</feature>
<dbReference type="GO" id="GO:0004130">
    <property type="term" value="F:cytochrome-c peroxidase activity"/>
    <property type="evidence" value="ECO:0007669"/>
    <property type="project" value="TreeGrafter"/>
</dbReference>
<keyword evidence="1 4" id="KW-0349">Heme</keyword>
<feature type="domain" description="Cytochrome c" evidence="6">
    <location>
        <begin position="343"/>
        <end position="475"/>
    </location>
</feature>
<dbReference type="InterPro" id="IPR051395">
    <property type="entry name" value="Cytochrome_c_Peroxidase/MauG"/>
</dbReference>
<dbReference type="PANTHER" id="PTHR30600:SF4">
    <property type="entry name" value="CYTOCHROME C DOMAIN-CONTAINING PROTEIN"/>
    <property type="match status" value="1"/>
</dbReference>
<name>A0A5E6XDY7_PSEFL</name>
<reference evidence="7 8" key="1">
    <citation type="submission" date="2019-09" db="EMBL/GenBank/DDBJ databases">
        <authorList>
            <person name="Chandra G."/>
            <person name="Truman W A."/>
        </authorList>
    </citation>
    <scope>NUCLEOTIDE SEQUENCE [LARGE SCALE GENOMIC DNA]</scope>
    <source>
        <strain evidence="7">PS659</strain>
    </source>
</reference>
<dbReference type="InterPro" id="IPR010538">
    <property type="entry name" value="DHOR"/>
</dbReference>
<dbReference type="InterPro" id="IPR009056">
    <property type="entry name" value="Cyt_c-like_dom"/>
</dbReference>
<feature type="chain" id="PRO_5022967135" description="Cytochrome c domain-containing protein" evidence="5">
    <location>
        <begin position="20"/>
        <end position="475"/>
    </location>
</feature>
<dbReference type="Gene3D" id="1.10.760.10">
    <property type="entry name" value="Cytochrome c-like domain"/>
    <property type="match status" value="1"/>
</dbReference>
<keyword evidence="5" id="KW-0732">Signal</keyword>
<evidence type="ECO:0000259" key="6">
    <source>
        <dbReference type="PROSITE" id="PS51007"/>
    </source>
</evidence>
<proteinExistence type="predicted"/>
<evidence type="ECO:0000313" key="7">
    <source>
        <dbReference type="EMBL" id="VVN38909.1"/>
    </source>
</evidence>
<keyword evidence="3 4" id="KW-0408">Iron</keyword>